<sequence>MTDTSPTPADRPADQLRAAAYRASTPAGLATLLTRLADASDHHATGEGGVVATLVHPALAVARQLLGTTVTEGAATEETDEERTDRLHVERAHVEGEHALCGVTCEATFPSVMLRNGILARAVPGSAVMLDELLRRAAAPPAPADRATVLREAADFVGNDDDCDCGGCDSCIPNKLADGLRAMAGEAAAGVQPPTTADPLADCATEYRVPVPENGGTELRLRRGHAPYASGWSVAVPGYGGGRALTELGWSDSIGALSADRLFCWPDAATAVDAARRALPAAPAAPEERS</sequence>
<dbReference type="Proteomes" id="UP001154015">
    <property type="component" value="Unassembled WGS sequence"/>
</dbReference>
<protein>
    <submittedName>
        <fullName evidence="1">Uncharacterized protein</fullName>
    </submittedName>
</protein>
<name>A0ABN8VER0_STRGL</name>
<gene>
    <name evidence="1" type="ORF">SGL43_06618</name>
</gene>
<reference evidence="1" key="1">
    <citation type="submission" date="2022-03" db="EMBL/GenBank/DDBJ databases">
        <authorList>
            <person name="Leyn A S."/>
        </authorList>
    </citation>
    <scope>NUCLEOTIDE SEQUENCE</scope>
    <source>
        <strain evidence="1">Streptomyces globisporus 4-3</strain>
    </source>
</reference>
<dbReference type="EMBL" id="CAKXYP010000025">
    <property type="protein sequence ID" value="CAH9419563.1"/>
    <property type="molecule type" value="Genomic_DNA"/>
</dbReference>
<accession>A0ABN8VER0</accession>
<proteinExistence type="predicted"/>
<dbReference type="RefSeq" id="WP_318575529.1">
    <property type="nucleotide sequence ID" value="NZ_CAKXYP010000025.1"/>
</dbReference>
<evidence type="ECO:0000313" key="1">
    <source>
        <dbReference type="EMBL" id="CAH9419563.1"/>
    </source>
</evidence>
<comment type="caution">
    <text evidence="1">The sequence shown here is derived from an EMBL/GenBank/DDBJ whole genome shotgun (WGS) entry which is preliminary data.</text>
</comment>
<organism evidence="1 2">
    <name type="scientific">Streptomyces globisporus</name>
    <dbReference type="NCBI Taxonomy" id="1908"/>
    <lineage>
        <taxon>Bacteria</taxon>
        <taxon>Bacillati</taxon>
        <taxon>Actinomycetota</taxon>
        <taxon>Actinomycetes</taxon>
        <taxon>Kitasatosporales</taxon>
        <taxon>Streptomycetaceae</taxon>
        <taxon>Streptomyces</taxon>
    </lineage>
</organism>
<evidence type="ECO:0000313" key="2">
    <source>
        <dbReference type="Proteomes" id="UP001154015"/>
    </source>
</evidence>
<keyword evidence="2" id="KW-1185">Reference proteome</keyword>